<gene>
    <name evidence="2" type="ORF">SCUD_LOCUS19184</name>
</gene>
<evidence type="ECO:0000313" key="2">
    <source>
        <dbReference type="EMBL" id="VDP68311.1"/>
    </source>
</evidence>
<protein>
    <submittedName>
        <fullName evidence="4">Gag-pol polyprotein</fullName>
    </submittedName>
</protein>
<dbReference type="EMBL" id="UZAK01042091">
    <property type="protein sequence ID" value="VDP68311.1"/>
    <property type="molecule type" value="Genomic_DNA"/>
</dbReference>
<proteinExistence type="predicted"/>
<sequence length="204" mass="23340">MNVIQCYAPVNKSNEDDKDQLYGKHRIQWTAWIQLDDLDFTHHLALPCHTHQQMLVKTVSVAAASASVGLNTHKGKTKILKYSAENNTITRDGEALEEVETSTYLGSNIDELGGFDMDMKTSFSKEEAAFLQLKNIYNSKSCQPTTKSESSIRTSRRWTRMRHILRKSPNCITRQALTWSSDEKQRRGKPNTPSAIERRHQKDE</sequence>
<name>A0A183KVU1_9TREM</name>
<evidence type="ECO:0000256" key="1">
    <source>
        <dbReference type="SAM" id="MobiDB-lite"/>
    </source>
</evidence>
<evidence type="ECO:0000313" key="4">
    <source>
        <dbReference type="WBParaSite" id="SCUD_0001918701-mRNA-1"/>
    </source>
</evidence>
<accession>A0A183KVU1</accession>
<dbReference type="WBParaSite" id="SCUD_0001918701-mRNA-1">
    <property type="protein sequence ID" value="SCUD_0001918701-mRNA-1"/>
    <property type="gene ID" value="SCUD_0001918701"/>
</dbReference>
<evidence type="ECO:0000313" key="3">
    <source>
        <dbReference type="Proteomes" id="UP000279833"/>
    </source>
</evidence>
<reference evidence="2 3" key="2">
    <citation type="submission" date="2018-11" db="EMBL/GenBank/DDBJ databases">
        <authorList>
            <consortium name="Pathogen Informatics"/>
        </authorList>
    </citation>
    <scope>NUCLEOTIDE SEQUENCE [LARGE SCALE GENOMIC DNA]</scope>
    <source>
        <strain evidence="2">Dakar</strain>
        <strain evidence="3">Dakar, Senegal</strain>
    </source>
</reference>
<keyword evidence="3" id="KW-1185">Reference proteome</keyword>
<feature type="region of interest" description="Disordered" evidence="1">
    <location>
        <begin position="178"/>
        <end position="204"/>
    </location>
</feature>
<dbReference type="Proteomes" id="UP000279833">
    <property type="component" value="Unassembled WGS sequence"/>
</dbReference>
<organism evidence="4">
    <name type="scientific">Schistosoma curassoni</name>
    <dbReference type="NCBI Taxonomy" id="6186"/>
    <lineage>
        <taxon>Eukaryota</taxon>
        <taxon>Metazoa</taxon>
        <taxon>Spiralia</taxon>
        <taxon>Lophotrochozoa</taxon>
        <taxon>Platyhelminthes</taxon>
        <taxon>Trematoda</taxon>
        <taxon>Digenea</taxon>
        <taxon>Strigeidida</taxon>
        <taxon>Schistosomatoidea</taxon>
        <taxon>Schistosomatidae</taxon>
        <taxon>Schistosoma</taxon>
    </lineage>
</organism>
<reference evidence="4" key="1">
    <citation type="submission" date="2016-06" db="UniProtKB">
        <authorList>
            <consortium name="WormBaseParasite"/>
        </authorList>
    </citation>
    <scope>IDENTIFICATION</scope>
</reference>
<dbReference type="AlphaFoldDB" id="A0A183KVU1"/>